<comment type="caution">
    <text evidence="2">The sequence shown here is derived from an EMBL/GenBank/DDBJ whole genome shotgun (WGS) entry which is preliminary data.</text>
</comment>
<dbReference type="Pfam" id="PF13471">
    <property type="entry name" value="Transglut_core3"/>
    <property type="match status" value="1"/>
</dbReference>
<reference evidence="2 3" key="1">
    <citation type="submission" date="2020-08" db="EMBL/GenBank/DDBJ databases">
        <title>Sequencing the genomes of 1000 actinobacteria strains.</title>
        <authorList>
            <person name="Klenk H.-P."/>
        </authorList>
    </citation>
    <scope>NUCLEOTIDE SEQUENCE [LARGE SCALE GENOMIC DNA]</scope>
    <source>
        <strain evidence="2 3">DSM 45584</strain>
    </source>
</reference>
<evidence type="ECO:0000259" key="1">
    <source>
        <dbReference type="Pfam" id="PF13471"/>
    </source>
</evidence>
<evidence type="ECO:0000313" key="2">
    <source>
        <dbReference type="EMBL" id="MBB5152562.1"/>
    </source>
</evidence>
<gene>
    <name evidence="2" type="ORF">BJ970_000096</name>
</gene>
<accession>A0A840PQI5</accession>
<protein>
    <submittedName>
        <fullName evidence="2">Ammonia channel protein AmtB</fullName>
    </submittedName>
</protein>
<organism evidence="2 3">
    <name type="scientific">Saccharopolyspora phatthalungensis</name>
    <dbReference type="NCBI Taxonomy" id="664693"/>
    <lineage>
        <taxon>Bacteria</taxon>
        <taxon>Bacillati</taxon>
        <taxon>Actinomycetota</taxon>
        <taxon>Actinomycetes</taxon>
        <taxon>Pseudonocardiales</taxon>
        <taxon>Pseudonocardiaceae</taxon>
        <taxon>Saccharopolyspora</taxon>
    </lineage>
</organism>
<keyword evidence="3" id="KW-1185">Reference proteome</keyword>
<dbReference type="AlphaFoldDB" id="A0A840PQI5"/>
<dbReference type="NCBIfam" id="NF033537">
    <property type="entry name" value="lasso_biosyn_B2"/>
    <property type="match status" value="1"/>
</dbReference>
<dbReference type="EMBL" id="JACHIW010000001">
    <property type="protein sequence ID" value="MBB5152562.1"/>
    <property type="molecule type" value="Genomic_DNA"/>
</dbReference>
<sequence>MSMPMATPPAGPHVSWSARCAGAAAATIAWLAVRCLRFDRTVWLVQHLVSGTGRRLATAREAEAMLRAIDEGAAWLPMRVACLERSLAAVLLAAGWRRAITWCYGVRARPPLTMHAWISTPTGPVGEREEHIAARRIAPRRKT</sequence>
<dbReference type="InterPro" id="IPR053521">
    <property type="entry name" value="McjB-like"/>
</dbReference>
<name>A0A840PQI5_9PSEU</name>
<dbReference type="InterPro" id="IPR032708">
    <property type="entry name" value="McjB_C"/>
</dbReference>
<dbReference type="Proteomes" id="UP000584374">
    <property type="component" value="Unassembled WGS sequence"/>
</dbReference>
<proteinExistence type="predicted"/>
<evidence type="ECO:0000313" key="3">
    <source>
        <dbReference type="Proteomes" id="UP000584374"/>
    </source>
</evidence>
<feature type="domain" description="Microcin J25-processing protein McjB C-terminal" evidence="1">
    <location>
        <begin position="44"/>
        <end position="129"/>
    </location>
</feature>